<evidence type="ECO:0000313" key="1">
    <source>
        <dbReference type="EMBL" id="CAB4604467.1"/>
    </source>
</evidence>
<gene>
    <name evidence="1" type="ORF">UFOPK1493_04556</name>
</gene>
<dbReference type="InterPro" id="IPR025906">
    <property type="entry name" value="YjfB_motility"/>
</dbReference>
<reference evidence="1" key="1">
    <citation type="submission" date="2020-05" db="EMBL/GenBank/DDBJ databases">
        <authorList>
            <person name="Chiriac C."/>
            <person name="Salcher M."/>
            <person name="Ghai R."/>
            <person name="Kavagutti S V."/>
        </authorList>
    </citation>
    <scope>NUCLEOTIDE SEQUENCE</scope>
</reference>
<dbReference type="Pfam" id="PF14070">
    <property type="entry name" value="YjfB_motility"/>
    <property type="match status" value="1"/>
</dbReference>
<protein>
    <submittedName>
        <fullName evidence="1">Unannotated protein</fullName>
    </submittedName>
</protein>
<accession>A0A6J6GT79</accession>
<sequence>MFGKRVVERATLRTIRVVEISSTAAAITNLASGRLQTEVATRVLDKVLDQQQQSAASLIESLSVSVPSGLTFSAQGDLSAGRESRFIADL</sequence>
<dbReference type="EMBL" id="CAEZSR010000383">
    <property type="protein sequence ID" value="CAB4604467.1"/>
    <property type="molecule type" value="Genomic_DNA"/>
</dbReference>
<dbReference type="AlphaFoldDB" id="A0A6J6GT79"/>
<organism evidence="1">
    <name type="scientific">freshwater metagenome</name>
    <dbReference type="NCBI Taxonomy" id="449393"/>
    <lineage>
        <taxon>unclassified sequences</taxon>
        <taxon>metagenomes</taxon>
        <taxon>ecological metagenomes</taxon>
    </lineage>
</organism>
<proteinExistence type="predicted"/>
<name>A0A6J6GT79_9ZZZZ</name>